<gene>
    <name evidence="7" type="ORF">M23134_05384</name>
</gene>
<dbReference type="EMBL" id="AAWS01000008">
    <property type="protein sequence ID" value="EAY30051.1"/>
    <property type="molecule type" value="Genomic_DNA"/>
</dbReference>
<evidence type="ECO:0000313" key="8">
    <source>
        <dbReference type="Proteomes" id="UP000004095"/>
    </source>
</evidence>
<keyword evidence="4 5" id="KW-0472">Membrane</keyword>
<feature type="domain" description="SHOCT" evidence="6">
    <location>
        <begin position="164"/>
        <end position="190"/>
    </location>
</feature>
<dbReference type="GO" id="GO:0016020">
    <property type="term" value="C:membrane"/>
    <property type="evidence" value="ECO:0007669"/>
    <property type="project" value="UniProtKB-SubCell"/>
</dbReference>
<protein>
    <recommendedName>
        <fullName evidence="6">SHOCT domain-containing protein</fullName>
    </recommendedName>
</protein>
<sequence>MSEEKKNLTKLANQVINNHVLWAMGAGAVPVPILDIAAVTMIQIDMLKQLCANYDVPYNESQGKSIVTAISGSVLARFAASAIKGIPIIGSAIGGVSMVILSGASTYGIGKVFLNYFEMGQGLEDIDVEEGKKKYEEEFEKGKEYAVTLHKEGKSSNQAEVFKKLDKLKKLKDAGVLTDDEFNSKKEELLSKVN</sequence>
<name>A1ZHP4_MICM2</name>
<evidence type="ECO:0000256" key="4">
    <source>
        <dbReference type="ARBA" id="ARBA00023136"/>
    </source>
</evidence>
<evidence type="ECO:0000259" key="6">
    <source>
        <dbReference type="Pfam" id="PF09851"/>
    </source>
</evidence>
<comment type="subcellular location">
    <subcellularLocation>
        <location evidence="1">Membrane</location>
        <topology evidence="1">Multi-pass membrane protein</topology>
    </subcellularLocation>
</comment>
<evidence type="ECO:0000256" key="1">
    <source>
        <dbReference type="ARBA" id="ARBA00004141"/>
    </source>
</evidence>
<dbReference type="InterPro" id="IPR021147">
    <property type="entry name" value="DUF697"/>
</dbReference>
<organism evidence="7 8">
    <name type="scientific">Microscilla marina ATCC 23134</name>
    <dbReference type="NCBI Taxonomy" id="313606"/>
    <lineage>
        <taxon>Bacteria</taxon>
        <taxon>Pseudomonadati</taxon>
        <taxon>Bacteroidota</taxon>
        <taxon>Cytophagia</taxon>
        <taxon>Cytophagales</taxon>
        <taxon>Microscillaceae</taxon>
        <taxon>Microscilla</taxon>
    </lineage>
</organism>
<accession>A1ZHP4</accession>
<dbReference type="Proteomes" id="UP000004095">
    <property type="component" value="Unassembled WGS sequence"/>
</dbReference>
<dbReference type="AlphaFoldDB" id="A1ZHP4"/>
<keyword evidence="8" id="KW-1185">Reference proteome</keyword>
<proteinExistence type="predicted"/>
<evidence type="ECO:0000256" key="5">
    <source>
        <dbReference type="SAM" id="Phobius"/>
    </source>
</evidence>
<dbReference type="Pfam" id="PF09851">
    <property type="entry name" value="SHOCT"/>
    <property type="match status" value="1"/>
</dbReference>
<evidence type="ECO:0000256" key="3">
    <source>
        <dbReference type="ARBA" id="ARBA00022989"/>
    </source>
</evidence>
<dbReference type="Pfam" id="PF05128">
    <property type="entry name" value="DUF697"/>
    <property type="match status" value="1"/>
</dbReference>
<feature type="transmembrane region" description="Helical" evidence="5">
    <location>
        <begin position="20"/>
        <end position="42"/>
    </location>
</feature>
<evidence type="ECO:0000256" key="2">
    <source>
        <dbReference type="ARBA" id="ARBA00022692"/>
    </source>
</evidence>
<dbReference type="OrthoDB" id="980719at2"/>
<keyword evidence="2 5" id="KW-0812">Transmembrane</keyword>
<keyword evidence="3 5" id="KW-1133">Transmembrane helix</keyword>
<comment type="caution">
    <text evidence="7">The sequence shown here is derived from an EMBL/GenBank/DDBJ whole genome shotgun (WGS) entry which is preliminary data.</text>
</comment>
<reference evidence="7 8" key="1">
    <citation type="submission" date="2007-01" db="EMBL/GenBank/DDBJ databases">
        <authorList>
            <person name="Haygood M."/>
            <person name="Podell S."/>
            <person name="Anderson C."/>
            <person name="Hopkinson B."/>
            <person name="Roe K."/>
            <person name="Barbeau K."/>
            <person name="Gaasterland T."/>
            <person name="Ferriera S."/>
            <person name="Johnson J."/>
            <person name="Kravitz S."/>
            <person name="Beeson K."/>
            <person name="Sutton G."/>
            <person name="Rogers Y.-H."/>
            <person name="Friedman R."/>
            <person name="Frazier M."/>
            <person name="Venter J.C."/>
        </authorList>
    </citation>
    <scope>NUCLEOTIDE SEQUENCE [LARGE SCALE GENOMIC DNA]</scope>
    <source>
        <strain evidence="7 8">ATCC 23134</strain>
    </source>
</reference>
<dbReference type="eggNOG" id="COG3597">
    <property type="taxonomic scope" value="Bacteria"/>
</dbReference>
<dbReference type="InterPro" id="IPR018649">
    <property type="entry name" value="SHOCT"/>
</dbReference>
<evidence type="ECO:0000313" key="7">
    <source>
        <dbReference type="EMBL" id="EAY30051.1"/>
    </source>
</evidence>
<dbReference type="RefSeq" id="WP_002695595.1">
    <property type="nucleotide sequence ID" value="NZ_AAWS01000008.1"/>
</dbReference>